<evidence type="ECO:0000313" key="2">
    <source>
        <dbReference type="EMBL" id="OGX84716.1"/>
    </source>
</evidence>
<dbReference type="EMBL" id="MDZC01000068">
    <property type="protein sequence ID" value="OGX84716.1"/>
    <property type="molecule type" value="Genomic_DNA"/>
</dbReference>
<evidence type="ECO:0000256" key="1">
    <source>
        <dbReference type="SAM" id="SignalP"/>
    </source>
</evidence>
<comment type="caution">
    <text evidence="2">The sequence shown here is derived from an EMBL/GenBank/DDBJ whole genome shotgun (WGS) entry which is preliminary data.</text>
</comment>
<reference evidence="2 3" key="1">
    <citation type="submission" date="2016-08" db="EMBL/GenBank/DDBJ databases">
        <title>Hymenobacter coccineus sp. nov., Hymenobacter lapidarius sp. nov. and Hymenobacter glacialis sp. nov., isolated from Antarctic soil.</title>
        <authorList>
            <person name="Sedlacek I."/>
            <person name="Kralova S."/>
            <person name="Kyrova K."/>
            <person name="Maslanova I."/>
            <person name="Stankova E."/>
            <person name="Vrbovska V."/>
            <person name="Nemec M."/>
            <person name="Bartak M."/>
            <person name="Svec P."/>
            <person name="Busse H.-J."/>
            <person name="Pantucek R."/>
        </authorList>
    </citation>
    <scope>NUCLEOTIDE SEQUENCE [LARGE SCALE GENOMIC DNA]</scope>
    <source>
        <strain evidence="2 3">CCM 8648</strain>
    </source>
</reference>
<dbReference type="AlphaFoldDB" id="A0A1G1T1L4"/>
<keyword evidence="1" id="KW-0732">Signal</keyword>
<dbReference type="OrthoDB" id="880728at2"/>
<keyword evidence="3" id="KW-1185">Reference proteome</keyword>
<sequence length="179" mass="18839">MTRFALFTRLGYIGVLAAGSVALAGCGDKCADYTCAPCTLTENLSVRIDTDPQRGGFTNAEVAGAYVVRYAQPGFITPLDTVRNGLCDSNLFCVVNLQTLPVPGATGVQPALAYAAFNYRFVLPNAGRNYDLSSIDMASQPPGKGCCSCGSNLRRRAVLNGTPVADDGAGDGRGIYLRR</sequence>
<dbReference type="RefSeq" id="WP_070734877.1">
    <property type="nucleotide sequence ID" value="NZ_MDZC01000068.1"/>
</dbReference>
<feature type="signal peptide" evidence="1">
    <location>
        <begin position="1"/>
        <end position="24"/>
    </location>
</feature>
<evidence type="ECO:0000313" key="3">
    <source>
        <dbReference type="Proteomes" id="UP000177791"/>
    </source>
</evidence>
<organism evidence="2 3">
    <name type="scientific">Hymenobacter glacialis</name>
    <dbReference type="NCBI Taxonomy" id="1908236"/>
    <lineage>
        <taxon>Bacteria</taxon>
        <taxon>Pseudomonadati</taxon>
        <taxon>Bacteroidota</taxon>
        <taxon>Cytophagia</taxon>
        <taxon>Cytophagales</taxon>
        <taxon>Hymenobacteraceae</taxon>
        <taxon>Hymenobacter</taxon>
    </lineage>
</organism>
<gene>
    <name evidence="2" type="ORF">BEN48_03005</name>
</gene>
<feature type="chain" id="PRO_5009578793" description="Lipoprotein" evidence="1">
    <location>
        <begin position="25"/>
        <end position="179"/>
    </location>
</feature>
<proteinExistence type="predicted"/>
<dbReference type="PROSITE" id="PS51257">
    <property type="entry name" value="PROKAR_LIPOPROTEIN"/>
    <property type="match status" value="1"/>
</dbReference>
<accession>A0A1G1T1L4</accession>
<name>A0A1G1T1L4_9BACT</name>
<protein>
    <recommendedName>
        <fullName evidence="4">Lipoprotein</fullName>
    </recommendedName>
</protein>
<evidence type="ECO:0008006" key="4">
    <source>
        <dbReference type="Google" id="ProtNLM"/>
    </source>
</evidence>
<dbReference type="Proteomes" id="UP000177791">
    <property type="component" value="Unassembled WGS sequence"/>
</dbReference>